<dbReference type="EMBL" id="JARBHB010000004">
    <property type="protein sequence ID" value="KAJ8886091.1"/>
    <property type="molecule type" value="Genomic_DNA"/>
</dbReference>
<accession>A0ABQ9HP51</accession>
<evidence type="ECO:0000313" key="4">
    <source>
        <dbReference type="Proteomes" id="UP001159363"/>
    </source>
</evidence>
<gene>
    <name evidence="3" type="ORF">PR048_012300</name>
</gene>
<evidence type="ECO:0000256" key="1">
    <source>
        <dbReference type="SAM" id="MobiDB-lite"/>
    </source>
</evidence>
<reference evidence="3 4" key="1">
    <citation type="submission" date="2023-02" db="EMBL/GenBank/DDBJ databases">
        <title>LHISI_Scaffold_Assembly.</title>
        <authorList>
            <person name="Stuart O.P."/>
            <person name="Cleave R."/>
            <person name="Magrath M.J.L."/>
            <person name="Mikheyev A.S."/>
        </authorList>
    </citation>
    <scope>NUCLEOTIDE SEQUENCE [LARGE SCALE GENOMIC DNA]</scope>
    <source>
        <strain evidence="3">Daus_M_001</strain>
        <tissue evidence="3">Leg muscle</tissue>
    </source>
</reference>
<keyword evidence="2" id="KW-0812">Transmembrane</keyword>
<evidence type="ECO:0000313" key="3">
    <source>
        <dbReference type="EMBL" id="KAJ8886091.1"/>
    </source>
</evidence>
<name>A0ABQ9HP51_9NEOP</name>
<protein>
    <submittedName>
        <fullName evidence="3">Uncharacterized protein</fullName>
    </submittedName>
</protein>
<keyword evidence="2" id="KW-1133">Transmembrane helix</keyword>
<evidence type="ECO:0000256" key="2">
    <source>
        <dbReference type="SAM" id="Phobius"/>
    </source>
</evidence>
<keyword evidence="2" id="KW-0472">Membrane</keyword>
<comment type="caution">
    <text evidence="3">The sequence shown here is derived from an EMBL/GenBank/DDBJ whole genome shotgun (WGS) entry which is preliminary data.</text>
</comment>
<feature type="transmembrane region" description="Helical" evidence="2">
    <location>
        <begin position="130"/>
        <end position="146"/>
    </location>
</feature>
<dbReference type="Proteomes" id="UP001159363">
    <property type="component" value="Chromosome X"/>
</dbReference>
<sequence length="148" mass="16215">MSEERRRNARTGETGDPREKPPTSGIVQHDSHLRTSGSGPEGGLNPPKSAGAIRATLPRTARAPLPPEVQGSELTCSVLVALRVCAYGTFSGDTYYIGGKSPGRFDNTISKRAIRATLTRTPRAPARKMLNWRAVFVLCCVYLWDFKR</sequence>
<keyword evidence="4" id="KW-1185">Reference proteome</keyword>
<proteinExistence type="predicted"/>
<organism evidence="3 4">
    <name type="scientific">Dryococelus australis</name>
    <dbReference type="NCBI Taxonomy" id="614101"/>
    <lineage>
        <taxon>Eukaryota</taxon>
        <taxon>Metazoa</taxon>
        <taxon>Ecdysozoa</taxon>
        <taxon>Arthropoda</taxon>
        <taxon>Hexapoda</taxon>
        <taxon>Insecta</taxon>
        <taxon>Pterygota</taxon>
        <taxon>Neoptera</taxon>
        <taxon>Polyneoptera</taxon>
        <taxon>Phasmatodea</taxon>
        <taxon>Verophasmatodea</taxon>
        <taxon>Anareolatae</taxon>
        <taxon>Phasmatidae</taxon>
        <taxon>Eurycanthinae</taxon>
        <taxon>Dryococelus</taxon>
    </lineage>
</organism>
<feature type="region of interest" description="Disordered" evidence="1">
    <location>
        <begin position="1"/>
        <end position="55"/>
    </location>
</feature>